<feature type="domain" description="GGDEF" evidence="5">
    <location>
        <begin position="838"/>
        <end position="971"/>
    </location>
</feature>
<evidence type="ECO:0000259" key="2">
    <source>
        <dbReference type="PROSITE" id="PS50112"/>
    </source>
</evidence>
<dbReference type="CDD" id="cd01949">
    <property type="entry name" value="GGDEF"/>
    <property type="match status" value="1"/>
</dbReference>
<dbReference type="PROSITE" id="PS50887">
    <property type="entry name" value="GGDEF"/>
    <property type="match status" value="1"/>
</dbReference>
<dbReference type="Gene3D" id="3.20.20.450">
    <property type="entry name" value="EAL domain"/>
    <property type="match status" value="1"/>
</dbReference>
<reference evidence="6 7" key="1">
    <citation type="journal article" date="2007" name="Photosyn. Res.">
        <title>Complete nucleotide sequence of the freshwater unicellular cyanobacterium Synechococcus elongatus PCC 6301 chromosome: gene content and organization.</title>
        <authorList>
            <person name="Sugita C."/>
            <person name="Ogata K."/>
            <person name="Shikata M."/>
            <person name="Jikuya H."/>
            <person name="Takano J."/>
            <person name="Furumichi M."/>
            <person name="Kanehisa M."/>
            <person name="Omata T."/>
            <person name="Sugiura M."/>
            <person name="Sugita M."/>
        </authorList>
    </citation>
    <scope>NUCLEOTIDE SEQUENCE [LARGE SCALE GENOMIC DNA]</scope>
    <source>
        <strain evidence="7">ATCC 27144 / PCC 6301 / SAUG 1402/1</strain>
    </source>
</reference>
<dbReference type="SUPFAM" id="SSF55785">
    <property type="entry name" value="PYP-like sensor domain (PAS domain)"/>
    <property type="match status" value="5"/>
</dbReference>
<evidence type="ECO:0000259" key="5">
    <source>
        <dbReference type="PROSITE" id="PS50887"/>
    </source>
</evidence>
<dbReference type="InterPro" id="IPR000160">
    <property type="entry name" value="GGDEF_dom"/>
</dbReference>
<dbReference type="PROSITE" id="PS50113">
    <property type="entry name" value="PAC"/>
    <property type="match status" value="3"/>
</dbReference>
<feature type="domain" description="PAC" evidence="3">
    <location>
        <begin position="629"/>
        <end position="681"/>
    </location>
</feature>
<keyword evidence="1" id="KW-1133">Transmembrane helix</keyword>
<evidence type="ECO:0000259" key="3">
    <source>
        <dbReference type="PROSITE" id="PS50113"/>
    </source>
</evidence>
<feature type="transmembrane region" description="Helical" evidence="1">
    <location>
        <begin position="15"/>
        <end position="33"/>
    </location>
</feature>
<proteinExistence type="predicted"/>
<dbReference type="InterPro" id="IPR043128">
    <property type="entry name" value="Rev_trsase/Diguanyl_cyclase"/>
</dbReference>
<dbReference type="CDD" id="cd01948">
    <property type="entry name" value="EAL"/>
    <property type="match status" value="1"/>
</dbReference>
<dbReference type="KEGG" id="syc:syc2375_d"/>
<dbReference type="Proteomes" id="UP000001175">
    <property type="component" value="Chromosome"/>
</dbReference>
<gene>
    <name evidence="6" type="ordered locus">syc2375_d</name>
</gene>
<sequence>MRWIRPRFSLWQHPQRALIIAVLYGAAGLLWILSTDSLLQTWLRTEVSVWQWSTLKEIFYFFLSAVVLYVLLRQWQILQTLCHANQEQRLQQLLHLLDGNPWPLWLVEPQTLRILDRNAAATAWGNAAYLQELAPRSQLLKQWAENPDALRLSLDLKIPNGQLRSVGLQRCAYPDPGAWLIAARDCGDLQSWQQLTQVGYWELDVQSQLVQTSPLVNRLLGKPSDQCLFSWQQWLEHFQLSDRLRLEQAIDTGMQTGRPIQATYALASDSQDRQLVELRAVIVRDLAGNVRSLRGVLEPKHQAPLTSLEPLPLSLDHPAVLRRILEAIPDPIYIKDYRGEILLQNRACLDLQPFVMPEVIKQEDINDLATIASGLPIINEEWTINPENWPSQHFLISKVPLRNELGQILGLLGIRRNVTRWRRAEQARNALSDQLEQTLAAVSDGVVVLDQNFVVRALNSQAAQQLKKTSEQIIGRVFWDLFPVELGATLQSELQPLQHQSSTRTFELWIDPLSTCWEVNVHRSTAEISLYFRDISDRVMSRQLLEEMAERFQLVTRATNDAVWDRNLLTNEIWYSANYSRLFGGEEKEITQKLVQTVDLQWRDRLDPDQRERIMASLSGAIANGFSTWSEQYRFLRQDGTYAHVLDRGYIVRDENGRAIRAVGAMQDISAIVAANEQLRLWLRAIESTGNSIIIADAQQPDMPIIYVNPAFEKITGFSAAEVIGRNFRFLQGLETQQAELEEMRRALEEGTYCEVTLRSYRKDGSLFWNQISLAPVRDQKGHLTHMVASQTDVSESKAFEEMLLQQATHDALTGLPNRLLFLDRLDQAAARARGGGSPIAVLFIDLDNFKAINDGFSHSEGDAVLQIAAGRLQQCIQEHETVARLSSDEFVILLTDLDVQSKARVKAAMIQSLMAKPFEVMGNPIELTASIGVATFPHDGQSGSELLQAADLAVCAAKQQGKNLWCSFSEAMREQLRSRIDIEKDLRQALIDNSLELYFQPQVDLVTHRLLGFETLVRWNHPERGLVAPGEFIPIAEESDLIDAIGLWVMRAAGLTLRRWIDHEGFTGSLSFNISARQFIRQNIFLKLFDVLQEFQIPPHQLEIELTESSLIESPERFVQWLQEARSMGFQVALDDFGTGYSSLGYLKRLPINALKIDRSFIRDLPHDHDDQAIVQAIVAMAKVLKLRTIAEGVERLEQAAFLEAIGCDAVQGFFYGPPLPEAEALAFLHRSASPGV</sequence>
<keyword evidence="1" id="KW-0812">Transmembrane</keyword>
<feature type="domain" description="EAL" evidence="4">
    <location>
        <begin position="980"/>
        <end position="1234"/>
    </location>
</feature>
<dbReference type="PROSITE" id="PS50883">
    <property type="entry name" value="EAL"/>
    <property type="match status" value="1"/>
</dbReference>
<dbReference type="InterPro" id="IPR013655">
    <property type="entry name" value="PAS_fold_3"/>
</dbReference>
<feature type="domain" description="PAC" evidence="3">
    <location>
        <begin position="754"/>
        <end position="806"/>
    </location>
</feature>
<name>A0A0H3KCQ4_SYNP6</name>
<dbReference type="InterPro" id="IPR001610">
    <property type="entry name" value="PAC"/>
</dbReference>
<dbReference type="InterPro" id="IPR029787">
    <property type="entry name" value="Nucleotide_cyclase"/>
</dbReference>
<dbReference type="AlphaFoldDB" id="A0A0H3KCQ4"/>
<organism evidence="6 7">
    <name type="scientific">Synechococcus sp. (strain ATCC 27144 / PCC 6301 / SAUG 1402/1)</name>
    <name type="common">Anacystis nidulans</name>
    <dbReference type="NCBI Taxonomy" id="269084"/>
    <lineage>
        <taxon>Bacteria</taxon>
        <taxon>Bacillati</taxon>
        <taxon>Cyanobacteriota</taxon>
        <taxon>Cyanophyceae</taxon>
        <taxon>Synechococcales</taxon>
        <taxon>Synechococcaceae</taxon>
        <taxon>Synechococcus</taxon>
    </lineage>
</organism>
<feature type="domain" description="PAC" evidence="3">
    <location>
        <begin position="378"/>
        <end position="430"/>
    </location>
</feature>
<dbReference type="eggNOG" id="COG5001">
    <property type="taxonomic scope" value="Bacteria"/>
</dbReference>
<evidence type="ECO:0000256" key="1">
    <source>
        <dbReference type="SAM" id="Phobius"/>
    </source>
</evidence>
<dbReference type="PANTHER" id="PTHR44757:SF2">
    <property type="entry name" value="BIOFILM ARCHITECTURE MAINTENANCE PROTEIN MBAA"/>
    <property type="match status" value="1"/>
</dbReference>
<dbReference type="NCBIfam" id="TIGR00229">
    <property type="entry name" value="sensory_box"/>
    <property type="match status" value="1"/>
</dbReference>
<dbReference type="InterPro" id="IPR000014">
    <property type="entry name" value="PAS"/>
</dbReference>
<evidence type="ECO:0000313" key="6">
    <source>
        <dbReference type="EMBL" id="BAD80565.1"/>
    </source>
</evidence>
<dbReference type="InterPro" id="IPR001633">
    <property type="entry name" value="EAL_dom"/>
</dbReference>
<dbReference type="Pfam" id="PF08448">
    <property type="entry name" value="PAS_4"/>
    <property type="match status" value="1"/>
</dbReference>
<dbReference type="InterPro" id="IPR000700">
    <property type="entry name" value="PAS-assoc_C"/>
</dbReference>
<dbReference type="SMART" id="SM00052">
    <property type="entry name" value="EAL"/>
    <property type="match status" value="1"/>
</dbReference>
<dbReference type="SMART" id="SM00086">
    <property type="entry name" value="PAC"/>
    <property type="match status" value="2"/>
</dbReference>
<dbReference type="Pfam" id="PF00990">
    <property type="entry name" value="GGDEF"/>
    <property type="match status" value="1"/>
</dbReference>
<evidence type="ECO:0000259" key="4">
    <source>
        <dbReference type="PROSITE" id="PS50883"/>
    </source>
</evidence>
<dbReference type="Pfam" id="PF00563">
    <property type="entry name" value="EAL"/>
    <property type="match status" value="1"/>
</dbReference>
<dbReference type="EMBL" id="AP008231">
    <property type="protein sequence ID" value="BAD80565.1"/>
    <property type="molecule type" value="Genomic_DNA"/>
</dbReference>
<dbReference type="PROSITE" id="PS50112">
    <property type="entry name" value="PAS"/>
    <property type="match status" value="2"/>
</dbReference>
<dbReference type="CDD" id="cd00130">
    <property type="entry name" value="PAS"/>
    <property type="match status" value="3"/>
</dbReference>
<dbReference type="SUPFAM" id="SSF55073">
    <property type="entry name" value="Nucleotide cyclase"/>
    <property type="match status" value="1"/>
</dbReference>
<feature type="domain" description="PAS" evidence="2">
    <location>
        <begin position="317"/>
        <end position="368"/>
    </location>
</feature>
<dbReference type="Pfam" id="PF13426">
    <property type="entry name" value="PAS_9"/>
    <property type="match status" value="1"/>
</dbReference>
<dbReference type="InterPro" id="IPR052155">
    <property type="entry name" value="Biofilm_reg_signaling"/>
</dbReference>
<dbReference type="Pfam" id="PF13188">
    <property type="entry name" value="PAS_8"/>
    <property type="match status" value="1"/>
</dbReference>
<keyword evidence="1" id="KW-0472">Membrane</keyword>
<dbReference type="Gene3D" id="3.30.70.270">
    <property type="match status" value="1"/>
</dbReference>
<protein>
    <submittedName>
        <fullName evidence="6">Uncharacterized protein</fullName>
    </submittedName>
</protein>
<accession>A0A0H3KCQ4</accession>
<dbReference type="InterPro" id="IPR013656">
    <property type="entry name" value="PAS_4"/>
</dbReference>
<feature type="domain" description="PAS" evidence="2">
    <location>
        <begin position="678"/>
        <end position="751"/>
    </location>
</feature>
<dbReference type="InterPro" id="IPR035965">
    <property type="entry name" value="PAS-like_dom_sf"/>
</dbReference>
<dbReference type="Pfam" id="PF08447">
    <property type="entry name" value="PAS_3"/>
    <property type="match status" value="1"/>
</dbReference>
<dbReference type="PANTHER" id="PTHR44757">
    <property type="entry name" value="DIGUANYLATE CYCLASE DGCP"/>
    <property type="match status" value="1"/>
</dbReference>
<dbReference type="NCBIfam" id="TIGR00254">
    <property type="entry name" value="GGDEF"/>
    <property type="match status" value="1"/>
</dbReference>
<evidence type="ECO:0000313" key="7">
    <source>
        <dbReference type="Proteomes" id="UP000001175"/>
    </source>
</evidence>
<dbReference type="RefSeq" id="WP_011244685.1">
    <property type="nucleotide sequence ID" value="NC_006576.1"/>
</dbReference>
<dbReference type="InterPro" id="IPR035919">
    <property type="entry name" value="EAL_sf"/>
</dbReference>
<dbReference type="Gene3D" id="3.30.450.20">
    <property type="entry name" value="PAS domain"/>
    <property type="match status" value="5"/>
</dbReference>
<feature type="transmembrane region" description="Helical" evidence="1">
    <location>
        <begin position="54"/>
        <end position="72"/>
    </location>
</feature>
<dbReference type="SUPFAM" id="SSF141868">
    <property type="entry name" value="EAL domain-like"/>
    <property type="match status" value="1"/>
</dbReference>
<dbReference type="SMART" id="SM00091">
    <property type="entry name" value="PAS"/>
    <property type="match status" value="5"/>
</dbReference>
<dbReference type="SMART" id="SM00267">
    <property type="entry name" value="GGDEF"/>
    <property type="match status" value="1"/>
</dbReference>